<evidence type="ECO:0000313" key="2">
    <source>
        <dbReference type="EMBL" id="CAF1038336.1"/>
    </source>
</evidence>
<dbReference type="Proteomes" id="UP000663864">
    <property type="component" value="Unassembled WGS sequence"/>
</dbReference>
<feature type="compositionally biased region" description="Low complexity" evidence="1">
    <location>
        <begin position="500"/>
        <end position="511"/>
    </location>
</feature>
<comment type="caution">
    <text evidence="2">The sequence shown here is derived from an EMBL/GenBank/DDBJ whole genome shotgun (WGS) entry which is preliminary data.</text>
</comment>
<feature type="compositionally biased region" description="Low complexity" evidence="1">
    <location>
        <begin position="1"/>
        <end position="13"/>
    </location>
</feature>
<feature type="region of interest" description="Disordered" evidence="1">
    <location>
        <begin position="497"/>
        <end position="520"/>
    </location>
</feature>
<protein>
    <recommendedName>
        <fullName evidence="4">G domain-containing protein</fullName>
    </recommendedName>
</protein>
<evidence type="ECO:0008006" key="4">
    <source>
        <dbReference type="Google" id="ProtNLM"/>
    </source>
</evidence>
<evidence type="ECO:0000313" key="3">
    <source>
        <dbReference type="Proteomes" id="UP000663864"/>
    </source>
</evidence>
<name>A0A814JJH7_9BILA</name>
<dbReference type="SUPFAM" id="SSF52540">
    <property type="entry name" value="P-loop containing nucleoside triphosphate hydrolases"/>
    <property type="match status" value="1"/>
</dbReference>
<dbReference type="InterPro" id="IPR027417">
    <property type="entry name" value="P-loop_NTPase"/>
</dbReference>
<gene>
    <name evidence="2" type="ORF">ZHD862_LOCUS14416</name>
</gene>
<dbReference type="PANTHER" id="PTHR32046:SF11">
    <property type="entry name" value="IMMUNE-ASSOCIATED NUCLEOTIDE-BINDING PROTEIN 10-LIKE"/>
    <property type="match status" value="1"/>
</dbReference>
<dbReference type="InterPro" id="IPR025662">
    <property type="entry name" value="Sigma_54_int_dom_ATP-bd_1"/>
</dbReference>
<reference evidence="2" key="1">
    <citation type="submission" date="2021-02" db="EMBL/GenBank/DDBJ databases">
        <authorList>
            <person name="Nowell W R."/>
        </authorList>
    </citation>
    <scope>NUCLEOTIDE SEQUENCE</scope>
</reference>
<sequence>MGIQLSKSKSSRSNTVSPGNSSNHDEKSITYDHICRLAIDQSGIIGSLYNARYDYLLETPPLNISSTPIALSKAAKNPEINIGTLEDKNLSNIIGIDRELCLSIYLKLVASDGISSLIKHSFTIDKYTRFLSYYYISQQIQSNNEQTTIKLKNSKKSTTDTDITHVVTGIKYGIHVIIVLQPTPDHESDLDQLLTKIKTQLTKNAFHIATNDKDLFNQFTHIKVFSNIPDVAKLKKLADVCEKITDIRSDNSQHRLIEYTLRPIRCFCPSYPKEKARFVSINQKHMDQIEPYLYQLSLLRTQRNISYNSEIKQLLEKYLKQPYEEFQQRDSTVEELYQGRKDQKKNLISQIRNGDIEQDSLSEPLIDTEDRLLLKEIRDVTEHQNTLREKAQLIDSFTKQGIEYLNMKEFIIEDDINLGSIMTRIMHENKQKIVYCFDDKLEKLNSSKWNDFYIKLINEHKNNSQLEFVYADFSYCSYQLSQMEIFPSKEIRQLRKTSRTESTLDSTTLSSSKKHHSNKSNSSMNNFINVLLLVASNGISSLIKHSFTIDKYTRFLSYYYISQQIQSNNEQTTIKLKTIKKSTADTDVTHVVTAIKYGIHVIIVLQLTPKDESDLDQLLEKIKKQLTENTFHITTNDKDLFNQFTHMKVFSNIPDVARLKKLADVCEKITDIRSNSSQHHLIEYTLRPIRCFCPSYPKEKARFVSINQKHMDQIEPYLYQLSLLRTQWNISYNSEIKQLLEKYLKQSYEEFQQRDSTVEELYQGRKDQKKNLILQIRNGAIEQDSLSEPLIDTEDRRLLKEIRDVTENQNTLREKAQLIDSFTKQDIEYLNVKEFIIEDGINLKSIMKRIMHKNKQKIVYCFDDKLEKLNSSKWNDFYIKLINERENNSQLEFVYADFSYCSYQLSQMEILLSKEIRQLRKTSRTESTLDSTTLSSSKKHHSNKSNSSINNFINVLLLGESGVGKSTFINAIVNYLNFHTLEKAHSSEPIVLMPISFLLTVGNNFEERIIRFGNEDPNEDHHHPGQSVTQHCRSYVFTIGTRTKIRIIDTPGMGDTRGLDQDDLNMKHILSFINNLSHLNAICILLKPNESKLNVVLRSYFGRLLSFLGESVHHNIIFCFTNTRGTFFAPGNTAPLLKSMLDTYSFNDILFKKSNTFCFDSESFRYLIARKNRIKFDDYQKDEYKRSWITSVNETNRLIQYICNELKPCLQKSWMSIEHVEFQINRMIHPILETIKNTMRNLILLDKSSSKSLIKLCPSPVDRNSATCTKCSHSTILCGEFWIMCYDLHTLSDRCSQCECDFSRHFKVNYVLKYELCDKKQEPIFHDMKRNLEQLTQIIIQFAYFYKYIVHIATGNDPILSVLNRMIKEEKSICSQKGNQNLNANLYDDLKSFKNEYKEAWSMSISNPKPITLPEVYKLIKTASEIREISEQLSTIKQMEDIYMNEQEKLVQ</sequence>
<evidence type="ECO:0000256" key="1">
    <source>
        <dbReference type="SAM" id="MobiDB-lite"/>
    </source>
</evidence>
<dbReference type="PROSITE" id="PS00675">
    <property type="entry name" value="SIGMA54_INTERACT_1"/>
    <property type="match status" value="1"/>
</dbReference>
<dbReference type="Gene3D" id="3.40.50.300">
    <property type="entry name" value="P-loop containing nucleotide triphosphate hydrolases"/>
    <property type="match status" value="1"/>
</dbReference>
<feature type="region of interest" description="Disordered" evidence="1">
    <location>
        <begin position="1"/>
        <end position="25"/>
    </location>
</feature>
<accession>A0A814JJH7</accession>
<organism evidence="2 3">
    <name type="scientific">Rotaria sordida</name>
    <dbReference type="NCBI Taxonomy" id="392033"/>
    <lineage>
        <taxon>Eukaryota</taxon>
        <taxon>Metazoa</taxon>
        <taxon>Spiralia</taxon>
        <taxon>Gnathifera</taxon>
        <taxon>Rotifera</taxon>
        <taxon>Eurotatoria</taxon>
        <taxon>Bdelloidea</taxon>
        <taxon>Philodinida</taxon>
        <taxon>Philodinidae</taxon>
        <taxon>Rotaria</taxon>
    </lineage>
</organism>
<proteinExistence type="predicted"/>
<dbReference type="EMBL" id="CAJNOT010000625">
    <property type="protein sequence ID" value="CAF1038336.1"/>
    <property type="molecule type" value="Genomic_DNA"/>
</dbReference>
<dbReference type="PANTHER" id="PTHR32046">
    <property type="entry name" value="G DOMAIN-CONTAINING PROTEIN"/>
    <property type="match status" value="1"/>
</dbReference>